<accession>A0A918IZY4</accession>
<dbReference type="Proteomes" id="UP000634668">
    <property type="component" value="Unassembled WGS sequence"/>
</dbReference>
<dbReference type="InterPro" id="IPR029303">
    <property type="entry name" value="CapF_C"/>
</dbReference>
<reference evidence="3" key="2">
    <citation type="submission" date="2020-09" db="EMBL/GenBank/DDBJ databases">
        <authorList>
            <person name="Sun Q."/>
            <person name="Kim S."/>
        </authorList>
    </citation>
    <scope>NUCLEOTIDE SEQUENCE</scope>
    <source>
        <strain evidence="3">KCTC 12113</strain>
    </source>
</reference>
<comment type="caution">
    <text evidence="3">The sequence shown here is derived from an EMBL/GenBank/DDBJ whole genome shotgun (WGS) entry which is preliminary data.</text>
</comment>
<gene>
    <name evidence="3" type="primary">fnlB</name>
    <name evidence="3" type="ORF">GCM10007383_27070</name>
</gene>
<evidence type="ECO:0000313" key="4">
    <source>
        <dbReference type="Proteomes" id="UP000634668"/>
    </source>
</evidence>
<feature type="domain" description="Capsular polysaccharide assembling protein CapF C-terminal" evidence="2">
    <location>
        <begin position="263"/>
        <end position="373"/>
    </location>
</feature>
<evidence type="ECO:0000259" key="1">
    <source>
        <dbReference type="Pfam" id="PF01370"/>
    </source>
</evidence>
<protein>
    <submittedName>
        <fullName evidence="3">Epimerase</fullName>
    </submittedName>
</protein>
<proteinExistence type="predicted"/>
<dbReference type="InterPro" id="IPR001509">
    <property type="entry name" value="Epimerase_deHydtase"/>
</dbReference>
<reference evidence="3" key="1">
    <citation type="journal article" date="2014" name="Int. J. Syst. Evol. Microbiol.">
        <title>Complete genome sequence of Corynebacterium casei LMG S-19264T (=DSM 44701T), isolated from a smear-ripened cheese.</title>
        <authorList>
            <consortium name="US DOE Joint Genome Institute (JGI-PGF)"/>
            <person name="Walter F."/>
            <person name="Albersmeier A."/>
            <person name="Kalinowski J."/>
            <person name="Ruckert C."/>
        </authorList>
    </citation>
    <scope>NUCLEOTIDE SEQUENCE</scope>
    <source>
        <strain evidence="3">KCTC 12113</strain>
    </source>
</reference>
<dbReference type="InterPro" id="IPR011051">
    <property type="entry name" value="RmlC_Cupin_sf"/>
</dbReference>
<dbReference type="RefSeq" id="WP_026813851.1">
    <property type="nucleotide sequence ID" value="NZ_BMWP01000019.1"/>
</dbReference>
<dbReference type="Gene3D" id="3.40.50.720">
    <property type="entry name" value="NAD(P)-binding Rossmann-like Domain"/>
    <property type="match status" value="1"/>
</dbReference>
<dbReference type="SUPFAM" id="SSF51182">
    <property type="entry name" value="RmlC-like cupins"/>
    <property type="match status" value="1"/>
</dbReference>
<dbReference type="InterPro" id="IPR014710">
    <property type="entry name" value="RmlC-like_jellyroll"/>
</dbReference>
<dbReference type="Pfam" id="PF14667">
    <property type="entry name" value="Polysacc_synt_C"/>
    <property type="match status" value="1"/>
</dbReference>
<dbReference type="SUPFAM" id="SSF51735">
    <property type="entry name" value="NAD(P)-binding Rossmann-fold domains"/>
    <property type="match status" value="1"/>
</dbReference>
<organism evidence="3 4">
    <name type="scientific">Arenibacter certesii</name>
    <dbReference type="NCBI Taxonomy" id="228955"/>
    <lineage>
        <taxon>Bacteria</taxon>
        <taxon>Pseudomonadati</taxon>
        <taxon>Bacteroidota</taxon>
        <taxon>Flavobacteriia</taxon>
        <taxon>Flavobacteriales</taxon>
        <taxon>Flavobacteriaceae</taxon>
        <taxon>Arenibacter</taxon>
    </lineage>
</organism>
<feature type="domain" description="NAD-dependent epimerase/dehydratase" evidence="1">
    <location>
        <begin position="6"/>
        <end position="193"/>
    </location>
</feature>
<dbReference type="InterPro" id="IPR036291">
    <property type="entry name" value="NAD(P)-bd_dom_sf"/>
</dbReference>
<name>A0A918IZY4_9FLAO</name>
<dbReference type="PANTHER" id="PTHR43245">
    <property type="entry name" value="BIFUNCTIONAL POLYMYXIN RESISTANCE PROTEIN ARNA"/>
    <property type="match status" value="1"/>
</dbReference>
<dbReference type="Gene3D" id="2.60.120.10">
    <property type="entry name" value="Jelly Rolls"/>
    <property type="match status" value="1"/>
</dbReference>
<dbReference type="CDD" id="cd07007">
    <property type="entry name" value="cupin_CapF-like_C"/>
    <property type="match status" value="1"/>
</dbReference>
<dbReference type="InterPro" id="IPR050177">
    <property type="entry name" value="Lipid_A_modif_metabolic_enz"/>
</dbReference>
<dbReference type="AlphaFoldDB" id="A0A918IZY4"/>
<keyword evidence="4" id="KW-1185">Reference proteome</keyword>
<sequence length="377" mass="42694">MKKIGITGQAGFVGNHLYNTLNLDDTVTLVPFERSYFGNKAMLEEFVAQCDTIVHLAAMNRHEDPNVIYNTNIDLVQQLVSACTSKKATPHILFSSSSQEEKDNLYGQSKKEGKQIFMEWAENEGGKFTSLTIPNVFGPFGKPNYNSVVATFCHKVAHNETPTIINDGEVGLIYINELVQIFINAMNNVEEGVSINKNSTEIKIAPTKNIKVSEILALLQRYKKDYMENGVFPSLEVEFEKSLFNTFRCYVPTSHYPVKYIKNTDNRGSFVEIARTQTSGQFSFSTTVPGITRGNHFHTRKAERFAVISGKALIQLRKIGTDEIIDYYLDGNEPAYVDMPIWYTHNIKNIGDTELITLFWINEPYDPQDADTYFVNV</sequence>
<evidence type="ECO:0000313" key="3">
    <source>
        <dbReference type="EMBL" id="GGW40834.1"/>
    </source>
</evidence>
<evidence type="ECO:0000259" key="2">
    <source>
        <dbReference type="Pfam" id="PF14667"/>
    </source>
</evidence>
<dbReference type="Pfam" id="PF01370">
    <property type="entry name" value="Epimerase"/>
    <property type="match status" value="1"/>
</dbReference>
<dbReference type="PANTHER" id="PTHR43245:SF55">
    <property type="entry name" value="NAD(P)-BINDING DOMAIN-CONTAINING PROTEIN"/>
    <property type="match status" value="1"/>
</dbReference>
<dbReference type="EMBL" id="BMWP01000019">
    <property type="protein sequence ID" value="GGW40834.1"/>
    <property type="molecule type" value="Genomic_DNA"/>
</dbReference>